<gene>
    <name evidence="7" type="ORF">IDH45_05385</name>
</gene>
<dbReference type="CDD" id="cd13124">
    <property type="entry name" value="MATE_SpoVB_like"/>
    <property type="match status" value="1"/>
</dbReference>
<evidence type="ECO:0000256" key="1">
    <source>
        <dbReference type="ARBA" id="ARBA00004651"/>
    </source>
</evidence>
<feature type="transmembrane region" description="Helical" evidence="6">
    <location>
        <begin position="451"/>
        <end position="474"/>
    </location>
</feature>
<comment type="subcellular location">
    <subcellularLocation>
        <location evidence="1">Cell membrane</location>
        <topology evidence="1">Multi-pass membrane protein</topology>
    </subcellularLocation>
</comment>
<organism evidence="7 8">
    <name type="scientific">Paenibacillus oceani</name>
    <dbReference type="NCBI Taxonomy" id="2772510"/>
    <lineage>
        <taxon>Bacteria</taxon>
        <taxon>Bacillati</taxon>
        <taxon>Bacillota</taxon>
        <taxon>Bacilli</taxon>
        <taxon>Bacillales</taxon>
        <taxon>Paenibacillaceae</taxon>
        <taxon>Paenibacillus</taxon>
    </lineage>
</organism>
<dbReference type="PANTHER" id="PTHR30250:SF21">
    <property type="entry name" value="LIPID II FLIPPASE MURJ"/>
    <property type="match status" value="1"/>
</dbReference>
<proteinExistence type="predicted"/>
<feature type="transmembrane region" description="Helical" evidence="6">
    <location>
        <begin position="154"/>
        <end position="173"/>
    </location>
</feature>
<accession>A0A927GZF8</accession>
<feature type="transmembrane region" description="Helical" evidence="6">
    <location>
        <begin position="119"/>
        <end position="142"/>
    </location>
</feature>
<feature type="transmembrane region" description="Helical" evidence="6">
    <location>
        <begin position="321"/>
        <end position="343"/>
    </location>
</feature>
<feature type="transmembrane region" description="Helical" evidence="6">
    <location>
        <begin position="363"/>
        <end position="384"/>
    </location>
</feature>
<feature type="transmembrane region" description="Helical" evidence="6">
    <location>
        <begin position="279"/>
        <end position="301"/>
    </location>
</feature>
<dbReference type="InterPro" id="IPR050833">
    <property type="entry name" value="Poly_Biosynth_Transport"/>
</dbReference>
<feature type="transmembrane region" description="Helical" evidence="6">
    <location>
        <begin position="194"/>
        <end position="212"/>
    </location>
</feature>
<evidence type="ECO:0000256" key="5">
    <source>
        <dbReference type="ARBA" id="ARBA00023136"/>
    </source>
</evidence>
<evidence type="ECO:0000256" key="4">
    <source>
        <dbReference type="ARBA" id="ARBA00022989"/>
    </source>
</evidence>
<dbReference type="InterPro" id="IPR024923">
    <property type="entry name" value="PG_synth_SpoVB"/>
</dbReference>
<keyword evidence="4 6" id="KW-1133">Transmembrane helix</keyword>
<keyword evidence="3 6" id="KW-0812">Transmembrane</keyword>
<feature type="transmembrane region" description="Helical" evidence="6">
    <location>
        <begin position="77"/>
        <end position="98"/>
    </location>
</feature>
<name>A0A927GZF8_9BACL</name>
<dbReference type="PANTHER" id="PTHR30250">
    <property type="entry name" value="PST FAMILY PREDICTED COLANIC ACID TRANSPORTER"/>
    <property type="match status" value="1"/>
</dbReference>
<dbReference type="GO" id="GO:0005886">
    <property type="term" value="C:plasma membrane"/>
    <property type="evidence" value="ECO:0007669"/>
    <property type="project" value="UniProtKB-SubCell"/>
</dbReference>
<feature type="transmembrane region" description="Helical" evidence="6">
    <location>
        <begin position="486"/>
        <end position="507"/>
    </location>
</feature>
<keyword evidence="5 6" id="KW-0472">Membrane</keyword>
<dbReference type="AlphaFoldDB" id="A0A927GZF8"/>
<evidence type="ECO:0000313" key="7">
    <source>
        <dbReference type="EMBL" id="MBD2861424.1"/>
    </source>
</evidence>
<feature type="transmembrane region" description="Helical" evidence="6">
    <location>
        <begin position="396"/>
        <end position="420"/>
    </location>
</feature>
<keyword evidence="2" id="KW-1003">Cell membrane</keyword>
<dbReference type="EMBL" id="JACXJA010000006">
    <property type="protein sequence ID" value="MBD2861424.1"/>
    <property type="molecule type" value="Genomic_DNA"/>
</dbReference>
<feature type="transmembrane region" description="Helical" evidence="6">
    <location>
        <begin position="427"/>
        <end position="445"/>
    </location>
</feature>
<feature type="transmembrane region" description="Helical" evidence="6">
    <location>
        <begin position="38"/>
        <end position="57"/>
    </location>
</feature>
<keyword evidence="8" id="KW-1185">Reference proteome</keyword>
<evidence type="ECO:0000256" key="3">
    <source>
        <dbReference type="ARBA" id="ARBA00022692"/>
    </source>
</evidence>
<dbReference type="Proteomes" id="UP000639396">
    <property type="component" value="Unassembled WGS sequence"/>
</dbReference>
<dbReference type="InterPro" id="IPR002797">
    <property type="entry name" value="Polysacc_synth"/>
</dbReference>
<evidence type="ECO:0000313" key="8">
    <source>
        <dbReference type="Proteomes" id="UP000639396"/>
    </source>
</evidence>
<sequence length="573" mass="60486">MFSAATGEIASESVYNDSVVSIHYDTEEGKSSLSKDSLIKGTIILAVAALVARVLGAVQRIPLVYLLDDAGMATYSIAFNIYMMLLVVATAGIPSALSKLVSERTALGQYEEAGRIYRAAILFALIAGAVMTVLLFAAAPYYAQHMAKDPDASLAIRALAPALLLFPLIAIMRGYFQGRQRMAPNGLSQIVEQIVRLAAAIGLAFLLLQIGWGHVWAVAGASFGGVAGSVGAVLVMLYYAMKLRGEDRKSGEVGNRTPSAAPLGYGDIYARIFKLSVPIVLFSLAVPLINAIDSTITIGLLQPDLAYEAAKDALGVLGGRAQSLAGIPIILAIALSQSTVPVISAAFAKKEQTTVNAQASKALYISVLTGLPLVLAICAAARPINIFMFGNDEGTGIIILLTASAIFQIVMQTSGAVLMGIGQMRPLIVHVGIGIVVKLACSYLLAPVFGIYGIITATALCFIVMTQLNLVVLRRHVDYTILGRKWYGLLLTTLIVVAAGFGLEQLVHAYVQPFGYRMSAMIGGAIVGIVVLAAYAALLALTKVVTAEDAARFPGPLQKVLRKFVKNRKPSNG</sequence>
<dbReference type="Pfam" id="PF01943">
    <property type="entry name" value="Polysacc_synt"/>
    <property type="match status" value="1"/>
</dbReference>
<reference evidence="7" key="1">
    <citation type="submission" date="2020-09" db="EMBL/GenBank/DDBJ databases">
        <title>A novel bacterium of genus Paenibacillus, isolated from South China Sea.</title>
        <authorList>
            <person name="Huang H."/>
            <person name="Mo K."/>
            <person name="Hu Y."/>
        </authorList>
    </citation>
    <scope>NUCLEOTIDE SEQUENCE</scope>
    <source>
        <strain evidence="7">IB182363</strain>
    </source>
</reference>
<dbReference type="RefSeq" id="WP_190925452.1">
    <property type="nucleotide sequence ID" value="NZ_JACXJA010000006.1"/>
</dbReference>
<protein>
    <submittedName>
        <fullName evidence="7">Polysaccharide biosynthesis protein</fullName>
    </submittedName>
</protein>
<comment type="caution">
    <text evidence="7">The sequence shown here is derived from an EMBL/GenBank/DDBJ whole genome shotgun (WGS) entry which is preliminary data.</text>
</comment>
<evidence type="ECO:0000256" key="6">
    <source>
        <dbReference type="SAM" id="Phobius"/>
    </source>
</evidence>
<feature type="transmembrane region" description="Helical" evidence="6">
    <location>
        <begin position="218"/>
        <end position="240"/>
    </location>
</feature>
<dbReference type="PIRSF" id="PIRSF038958">
    <property type="entry name" value="PG_synth_SpoVB"/>
    <property type="match status" value="1"/>
</dbReference>
<evidence type="ECO:0000256" key="2">
    <source>
        <dbReference type="ARBA" id="ARBA00022475"/>
    </source>
</evidence>
<feature type="transmembrane region" description="Helical" evidence="6">
    <location>
        <begin position="519"/>
        <end position="542"/>
    </location>
</feature>